<proteinExistence type="predicted"/>
<keyword evidence="9" id="KW-0347">Helicase</keyword>
<dbReference type="InterPro" id="IPR001788">
    <property type="entry name" value="RNA-dep_RNA_pol_alsuvir"/>
</dbReference>
<dbReference type="CDD" id="cd23246">
    <property type="entry name" value="Alphaflexiviridae_RdRp"/>
    <property type="match status" value="1"/>
</dbReference>
<dbReference type="EC" id="2.7.7.48" evidence="1"/>
<evidence type="ECO:0000256" key="6">
    <source>
        <dbReference type="ARBA" id="ARBA00022695"/>
    </source>
</evidence>
<evidence type="ECO:0000259" key="15">
    <source>
        <dbReference type="PROSITE" id="PS50507"/>
    </source>
</evidence>
<evidence type="ECO:0000256" key="7">
    <source>
        <dbReference type="ARBA" id="ARBA00022741"/>
    </source>
</evidence>
<dbReference type="GO" id="GO:0008174">
    <property type="term" value="F:mRNA methyltransferase activity"/>
    <property type="evidence" value="ECO:0007669"/>
    <property type="project" value="UniProtKB-UniRule"/>
</dbReference>
<keyword evidence="5" id="KW-0808">Transferase</keyword>
<accession>A0A067XH21</accession>
<keyword evidence="6" id="KW-0548">Nucleotidyltransferase</keyword>
<dbReference type="Pfam" id="PF00978">
    <property type="entry name" value="RdRP_2"/>
    <property type="match status" value="1"/>
</dbReference>
<evidence type="ECO:0000256" key="14">
    <source>
        <dbReference type="SAM" id="MobiDB-lite"/>
    </source>
</evidence>
<evidence type="ECO:0000256" key="13">
    <source>
        <dbReference type="ARBA" id="ARBA00047984"/>
    </source>
</evidence>
<keyword evidence="19" id="KW-1185">Reference proteome</keyword>
<keyword evidence="8" id="KW-0378">Hydrolase</keyword>
<dbReference type="InterPro" id="IPR027417">
    <property type="entry name" value="P-loop_NTPase"/>
</dbReference>
<dbReference type="Pfam" id="PF01660">
    <property type="entry name" value="Vmethyltransf"/>
    <property type="match status" value="1"/>
</dbReference>
<evidence type="ECO:0000256" key="5">
    <source>
        <dbReference type="ARBA" id="ARBA00022679"/>
    </source>
</evidence>
<comment type="function">
    <text evidence="12">RNA replication. The central part of this protein possibly functions as an ATP-binding helicase.</text>
</comment>
<evidence type="ECO:0000256" key="12">
    <source>
        <dbReference type="ARBA" id="ARBA00025585"/>
    </source>
</evidence>
<dbReference type="InterPro" id="IPR037151">
    <property type="entry name" value="AlkB-like_sf"/>
</dbReference>
<dbReference type="InterPro" id="IPR043502">
    <property type="entry name" value="DNA/RNA_pol_sf"/>
</dbReference>
<evidence type="ECO:0000256" key="3">
    <source>
        <dbReference type="ARBA" id="ARBA00018318"/>
    </source>
</evidence>
<feature type="region of interest" description="Disordered" evidence="14">
    <location>
        <begin position="423"/>
        <end position="447"/>
    </location>
</feature>
<dbReference type="SUPFAM" id="SSF56672">
    <property type="entry name" value="DNA/RNA polymerases"/>
    <property type="match status" value="1"/>
</dbReference>
<evidence type="ECO:0000256" key="2">
    <source>
        <dbReference type="ARBA" id="ARBA00012552"/>
    </source>
</evidence>
<dbReference type="Pfam" id="PF01443">
    <property type="entry name" value="Viral_helicase1"/>
    <property type="match status" value="1"/>
</dbReference>
<dbReference type="GO" id="GO:0005524">
    <property type="term" value="F:ATP binding"/>
    <property type="evidence" value="ECO:0007669"/>
    <property type="project" value="UniProtKB-KW"/>
</dbReference>
<name>A0A067XH21_9VIRU</name>
<feature type="domain" description="Alphavirus-like MT" evidence="17">
    <location>
        <begin position="59"/>
        <end position="227"/>
    </location>
</feature>
<protein>
    <recommendedName>
        <fullName evidence="3">RNA replication protein</fullName>
        <ecNumber evidence="1">2.7.7.48</ecNumber>
        <ecNumber evidence="2">3.6.4.13</ecNumber>
    </recommendedName>
</protein>
<dbReference type="InterPro" id="IPR027351">
    <property type="entry name" value="(+)RNA_virus_helicase_core_dom"/>
</dbReference>
<dbReference type="GO" id="GO:0003724">
    <property type="term" value="F:RNA helicase activity"/>
    <property type="evidence" value="ECO:0007669"/>
    <property type="project" value="UniProtKB-EC"/>
</dbReference>
<feature type="compositionally biased region" description="Low complexity" evidence="14">
    <location>
        <begin position="483"/>
        <end position="500"/>
    </location>
</feature>
<keyword evidence="11" id="KW-0693">Viral RNA replication</keyword>
<dbReference type="PROSITE" id="PS51657">
    <property type="entry name" value="PSRV_HELICASE"/>
    <property type="match status" value="1"/>
</dbReference>
<feature type="compositionally biased region" description="Basic and acidic residues" evidence="14">
    <location>
        <begin position="1098"/>
        <end position="1110"/>
    </location>
</feature>
<evidence type="ECO:0000256" key="1">
    <source>
        <dbReference type="ARBA" id="ARBA00012494"/>
    </source>
</evidence>
<feature type="domain" description="(+)RNA virus helicase C-terminal" evidence="16">
    <location>
        <begin position="813"/>
        <end position="1102"/>
    </location>
</feature>
<feature type="region of interest" description="Disordered" evidence="14">
    <location>
        <begin position="463"/>
        <end position="553"/>
    </location>
</feature>
<dbReference type="RefSeq" id="YP_009046882.1">
    <property type="nucleotide sequence ID" value="NC_024458.1"/>
</dbReference>
<keyword evidence="4" id="KW-0696">RNA-directed RNA polymerase</keyword>
<evidence type="ECO:0000256" key="8">
    <source>
        <dbReference type="ARBA" id="ARBA00022801"/>
    </source>
</evidence>
<dbReference type="GO" id="GO:0016556">
    <property type="term" value="P:mRNA modification"/>
    <property type="evidence" value="ECO:0007669"/>
    <property type="project" value="InterPro"/>
</dbReference>
<dbReference type="InterPro" id="IPR007094">
    <property type="entry name" value="RNA-dir_pol_PSvirus"/>
</dbReference>
<evidence type="ECO:0000259" key="17">
    <source>
        <dbReference type="PROSITE" id="PS51743"/>
    </source>
</evidence>
<dbReference type="SUPFAM" id="SSF52540">
    <property type="entry name" value="P-loop containing nucleoside triphosphate hydrolases"/>
    <property type="match status" value="2"/>
</dbReference>
<keyword evidence="7" id="KW-0547">Nucleotide-binding</keyword>
<feature type="region of interest" description="Disordered" evidence="14">
    <location>
        <begin position="1098"/>
        <end position="1119"/>
    </location>
</feature>
<dbReference type="GO" id="GO:0003968">
    <property type="term" value="F:RNA-directed RNA polymerase activity"/>
    <property type="evidence" value="ECO:0007669"/>
    <property type="project" value="UniProtKB-KW"/>
</dbReference>
<sequence length="1557" mass="176408">MARVREVFSSITDSSLKAVIQEEAYKTIQLQLRAALSINPYSQPADTADTLENLGIITNPLAIEAHTHGAAKAIENDMYNIVANYLPKENPVTFYYMKKGKLGKFRRGPHQNDKFINSHFEPKDIARYPEETVVEHLEKTPCTTKLAFMGDTLHFWSPTQLLTLFKTSPTLKTLYATIVLPVEAINQLPSLHPTIYTLKYHGDFFMYLPGGHAGAAYTHHTKQLAWLLMGRLNDGDVTLTMQVLESKGANHLVIIQRGKFETPPLRVFGSDVPYVRMPKIFLPSQHNMNQPIPTVFAMKMFMYCKSLKEVTPRDIYAKMRQLLPDKELAKFSPNQTVHMMNYFFLIGKLDSVNTFEDVLSGSAVRRTFKPVIVWWQHFKQKLFGENDFLKLMKAVQWKPIDLTYKVEEFTEFSWRNFFLGKRVQPEPQDGDEDDFWDPKSYNPLDKGPEMTAEQLKAWDFLQQQKQGSSPSPEFHEDPLDPKSATQNTESAASEAAQETQPKGRGEGKTSQPPVEEQRSQSGGPEQGEASEASEDSTSRAHFSTGEPFVTKHGVIIHRRDPDHDPETSWKDFVARNLRFIDQVGKRQVTLYSRHSSIKTYSYGSVTHKAQPWPEALTAIAQAFNIPEEHDHCLVQKFEKSAAINYHADDEALILPGSQITTINLGHAELRTRRNSDGEVLFQALFGACSYIMPPGFQSNFKHAVASLEDGRISITFRTSVHHKTEDTLPWKAWVPILNAAGFKALDRQVNPNDGSLILPILDIQKLPKVQAACPGLQGVLKAIHREPTPFTPDPLRAKAFGSDVKNLRIGALLRHQSTEWLETFARKTEMEPRSVGLCVIHGTGGSGKSYALQDFLRNNPEERITIILPTNELRLDWVRKLPNAHPSTLKTHEKSLLAPASSTVIMDDYTKLPAGFIEAYINTNQGLETLILTGDPKQSFHHEPNDNAMTAKLAPFSEIAKNYCRYYLNATHRNKKDLANMLGVYSEVEGTTNITMSSSILPGRHLLVPSMYKKQAYGEMGHKVSTYAGCQGITAPEIQILIDSDTPMCSQQVMYTALSRAVHAIHFVNTGVTNDAFWEKLAATPYLAAFLRLVREEKTKEPTPTEDKATEPAGPATHFPVEDGKNFFDHITDNMPEKHERELHSNRDGFSNCVQTEDPVVQMFPHQQARDETLFWATIEARLKITEPEKNFEEFVSKRHIGDVLFENYKLAMGLPKEPIAFDEKLWEVCADEVQKTYLSKPLHMLKNGEGRQSPDFDPKLIALFLKSQWVKKVEKLGQPRIKAGQTIASFQQEAVMLYGTMARYMRRVREVFQPKNIMINCERTPEELSAWALENWNFKRNSYANDYTAFDQSQDGAMLQFEILKARHHSIPEVYIEGYLDLKCSSKTFLGILKIMRLTGEGPTFDANTECNIAFAHTKLKIPIGTAQLYAGDDCAFDFVPEDKPSFKKIETQVSLKAKPVIKRQIRGEWAEFCGMLITPLGVIKDPVKTWASLELAARRGELMNLRDSYERDVALAYQHKDRLHEIFSEEQSTAHQLTVRKIVRAKGGKVFASYD</sequence>
<evidence type="ECO:0000256" key="9">
    <source>
        <dbReference type="ARBA" id="ARBA00022806"/>
    </source>
</evidence>
<dbReference type="GO" id="GO:0039694">
    <property type="term" value="P:viral RNA genome replication"/>
    <property type="evidence" value="ECO:0007669"/>
    <property type="project" value="InterPro"/>
</dbReference>
<evidence type="ECO:0000313" key="18">
    <source>
        <dbReference type="EMBL" id="AFI57890.1"/>
    </source>
</evidence>
<keyword evidence="10" id="KW-0067">ATP-binding</keyword>
<dbReference type="InterPro" id="IPR027450">
    <property type="entry name" value="AlkB-like"/>
</dbReference>
<dbReference type="SUPFAM" id="SSF51197">
    <property type="entry name" value="Clavaminate synthase-like"/>
    <property type="match status" value="1"/>
</dbReference>
<dbReference type="GO" id="GO:0003723">
    <property type="term" value="F:RNA binding"/>
    <property type="evidence" value="ECO:0007669"/>
    <property type="project" value="InterPro"/>
</dbReference>
<dbReference type="GeneID" id="19813858"/>
<dbReference type="GO" id="GO:0016787">
    <property type="term" value="F:hydrolase activity"/>
    <property type="evidence" value="ECO:0007669"/>
    <property type="project" value="UniProtKB-KW"/>
</dbReference>
<dbReference type="Pfam" id="PF13532">
    <property type="entry name" value="2OG-FeII_Oxy_2"/>
    <property type="match status" value="1"/>
</dbReference>
<evidence type="ECO:0000256" key="11">
    <source>
        <dbReference type="ARBA" id="ARBA00022953"/>
    </source>
</evidence>
<dbReference type="GO" id="GO:0006396">
    <property type="term" value="P:RNA processing"/>
    <property type="evidence" value="ECO:0007669"/>
    <property type="project" value="InterPro"/>
</dbReference>
<comment type="catalytic activity">
    <reaction evidence="13">
        <text>ATP + H2O = ADP + phosphate + H(+)</text>
        <dbReference type="Rhea" id="RHEA:13065"/>
        <dbReference type="ChEBI" id="CHEBI:15377"/>
        <dbReference type="ChEBI" id="CHEBI:15378"/>
        <dbReference type="ChEBI" id="CHEBI:30616"/>
        <dbReference type="ChEBI" id="CHEBI:43474"/>
        <dbReference type="ChEBI" id="CHEBI:456216"/>
        <dbReference type="EC" id="3.6.4.13"/>
    </reaction>
</comment>
<dbReference type="Gene3D" id="2.60.120.590">
    <property type="entry name" value="Alpha-ketoglutarate-dependent dioxygenase AlkB-like"/>
    <property type="match status" value="1"/>
</dbReference>
<evidence type="ECO:0000256" key="10">
    <source>
        <dbReference type="ARBA" id="ARBA00022840"/>
    </source>
</evidence>
<dbReference type="PROSITE" id="PS50507">
    <property type="entry name" value="RDRP_SSRNA_POS"/>
    <property type="match status" value="1"/>
</dbReference>
<dbReference type="Proteomes" id="UP000202473">
    <property type="component" value="Segment"/>
</dbReference>
<dbReference type="GO" id="GO:0006351">
    <property type="term" value="P:DNA-templated transcription"/>
    <property type="evidence" value="ECO:0007669"/>
    <property type="project" value="InterPro"/>
</dbReference>
<dbReference type="InterPro" id="IPR002588">
    <property type="entry name" value="Alphavirus-like_MT_dom"/>
</dbReference>
<evidence type="ECO:0000256" key="4">
    <source>
        <dbReference type="ARBA" id="ARBA00022484"/>
    </source>
</evidence>
<organism evidence="18 19">
    <name type="scientific">Pitaya virus X</name>
    <dbReference type="NCBI Taxonomy" id="1176736"/>
    <lineage>
        <taxon>Viruses</taxon>
        <taxon>Riboviria</taxon>
        <taxon>Orthornavirae</taxon>
        <taxon>Kitrinoviricota</taxon>
        <taxon>Alsuviricetes</taxon>
        <taxon>Tymovirales</taxon>
        <taxon>Alphaflexiviridae</taxon>
        <taxon>Potexvirus</taxon>
        <taxon>Potexvirus ecspitayae</taxon>
    </lineage>
</organism>
<dbReference type="EMBL" id="JF930327">
    <property type="protein sequence ID" value="AFI57890.1"/>
    <property type="molecule type" value="Genomic_RNA"/>
</dbReference>
<dbReference type="PROSITE" id="PS51743">
    <property type="entry name" value="ALPHAVIRUS_MT"/>
    <property type="match status" value="1"/>
</dbReference>
<evidence type="ECO:0000313" key="19">
    <source>
        <dbReference type="Proteomes" id="UP000202473"/>
    </source>
</evidence>
<evidence type="ECO:0000259" key="16">
    <source>
        <dbReference type="PROSITE" id="PS51657"/>
    </source>
</evidence>
<dbReference type="EC" id="3.6.4.13" evidence="2"/>
<reference evidence="18 19" key="1">
    <citation type="submission" date="2011-05" db="EMBL/GenBank/DDBJ databases">
        <title>Identification and characterization of a new potexvirus from pitaya.</title>
        <authorList>
            <person name="Mao C.-H."/>
            <person name="Li Y.-S."/>
            <person name="Lu Y.-C."/>
            <person name="Chang Y.-C."/>
        </authorList>
    </citation>
    <scope>NUCLEOTIDE SEQUENCE [LARGE SCALE GENOMIC DNA]</scope>
    <source>
        <strain evidence="18">P37</strain>
    </source>
</reference>
<dbReference type="KEGG" id="vg:19813858"/>
<feature type="domain" description="RdRp catalytic" evidence="15">
    <location>
        <begin position="1341"/>
        <end position="1448"/>
    </location>
</feature>